<gene>
    <name evidence="1" type="ORF">HNP81_003819</name>
</gene>
<evidence type="ECO:0000313" key="1">
    <source>
        <dbReference type="EMBL" id="MBA9028499.1"/>
    </source>
</evidence>
<comment type="caution">
    <text evidence="1">The sequence shown here is derived from an EMBL/GenBank/DDBJ whole genome shotgun (WGS) entry which is preliminary data.</text>
</comment>
<name>A0ABR6CTZ8_9BACI</name>
<reference evidence="1 2" key="1">
    <citation type="submission" date="2020-08" db="EMBL/GenBank/DDBJ databases">
        <title>Genomic Encyclopedia of Type Strains, Phase IV (KMG-IV): sequencing the most valuable type-strain genomes for metagenomic binning, comparative biology and taxonomic classification.</title>
        <authorList>
            <person name="Goeker M."/>
        </authorList>
    </citation>
    <scope>NUCLEOTIDE SEQUENCE [LARGE SCALE GENOMIC DNA]</scope>
    <source>
        <strain evidence="1 2">DSM 105481</strain>
    </source>
</reference>
<sequence length="36" mass="4168">MYRLNSIVLIVLFTIVAGCSKVEEENRIDTIQETRI</sequence>
<keyword evidence="2" id="KW-1185">Reference proteome</keyword>
<evidence type="ECO:0000313" key="2">
    <source>
        <dbReference type="Proteomes" id="UP000626697"/>
    </source>
</evidence>
<accession>A0ABR6CTZ8</accession>
<organism evidence="1 2">
    <name type="scientific">Peribacillus huizhouensis</name>
    <dbReference type="NCBI Taxonomy" id="1501239"/>
    <lineage>
        <taxon>Bacteria</taxon>
        <taxon>Bacillati</taxon>
        <taxon>Bacillota</taxon>
        <taxon>Bacilli</taxon>
        <taxon>Bacillales</taxon>
        <taxon>Bacillaceae</taxon>
        <taxon>Peribacillus</taxon>
    </lineage>
</organism>
<dbReference type="PROSITE" id="PS51257">
    <property type="entry name" value="PROKAR_LIPOPROTEIN"/>
    <property type="match status" value="1"/>
</dbReference>
<dbReference type="EMBL" id="JACJHX010000015">
    <property type="protein sequence ID" value="MBA9028499.1"/>
    <property type="molecule type" value="Genomic_DNA"/>
</dbReference>
<dbReference type="Proteomes" id="UP000626697">
    <property type="component" value="Unassembled WGS sequence"/>
</dbReference>
<proteinExistence type="predicted"/>
<protein>
    <submittedName>
        <fullName evidence="1">Uncharacterized protein</fullName>
    </submittedName>
</protein>